<keyword evidence="2" id="KW-1185">Reference proteome</keyword>
<dbReference type="PANTHER" id="PTHR33202">
    <property type="entry name" value="ZINC UPTAKE REGULATION PROTEIN"/>
    <property type="match status" value="1"/>
</dbReference>
<dbReference type="Gene3D" id="1.10.10.10">
    <property type="entry name" value="Winged helix-like DNA-binding domain superfamily/Winged helix DNA-binding domain"/>
    <property type="match status" value="1"/>
</dbReference>
<protein>
    <submittedName>
        <fullName evidence="1">Transcriptional regulator</fullName>
    </submittedName>
</protein>
<evidence type="ECO:0000313" key="2">
    <source>
        <dbReference type="Proteomes" id="UP001143543"/>
    </source>
</evidence>
<dbReference type="Proteomes" id="UP001143543">
    <property type="component" value="Unassembled WGS sequence"/>
</dbReference>
<dbReference type="Pfam" id="PF01475">
    <property type="entry name" value="FUR"/>
    <property type="match status" value="1"/>
</dbReference>
<dbReference type="PANTHER" id="PTHR33202:SF22">
    <property type="entry name" value="HYDROGEN PEROXIDE SENSITIVE REPRESSOR"/>
    <property type="match status" value="1"/>
</dbReference>
<organism evidence="1 2">
    <name type="scientific">Neptunitalea lumnitzerae</name>
    <dbReference type="NCBI Taxonomy" id="2965509"/>
    <lineage>
        <taxon>Bacteria</taxon>
        <taxon>Pseudomonadati</taxon>
        <taxon>Bacteroidota</taxon>
        <taxon>Flavobacteriia</taxon>
        <taxon>Flavobacteriales</taxon>
        <taxon>Flavobacteriaceae</taxon>
        <taxon>Neptunitalea</taxon>
    </lineage>
</organism>
<dbReference type="SUPFAM" id="SSF46785">
    <property type="entry name" value="Winged helix' DNA-binding domain"/>
    <property type="match status" value="1"/>
</dbReference>
<proteinExistence type="predicted"/>
<evidence type="ECO:0000313" key="1">
    <source>
        <dbReference type="EMBL" id="GLB48181.1"/>
    </source>
</evidence>
<dbReference type="InterPro" id="IPR036388">
    <property type="entry name" value="WH-like_DNA-bd_sf"/>
</dbReference>
<name>A0ABQ5MFJ1_9FLAO</name>
<reference evidence="1" key="1">
    <citation type="submission" date="2022-07" db="EMBL/GenBank/DDBJ databases">
        <title>Taxonomy of Novel Oxalotrophic and Methylotrophic Bacteria.</title>
        <authorList>
            <person name="Sahin N."/>
            <person name="Tani A."/>
        </authorList>
    </citation>
    <scope>NUCLEOTIDE SEQUENCE</scope>
    <source>
        <strain evidence="1">Y10</strain>
    </source>
</reference>
<gene>
    <name evidence="1" type="ORF">Y10_05490</name>
</gene>
<dbReference type="RefSeq" id="WP_281763834.1">
    <property type="nucleotide sequence ID" value="NZ_BRVO01000001.1"/>
</dbReference>
<comment type="caution">
    <text evidence="1">The sequence shown here is derived from an EMBL/GenBank/DDBJ whole genome shotgun (WGS) entry which is preliminary data.</text>
</comment>
<sequence length="139" mass="15930">MALQKEELFLKNKNIKPTAMRLLVLQYLFSCEEAVSLNQVEEALPNADKSTIFRSLKTFEEFGVVHSIREATLTKYALCKTCTAEVHTDKHPHFHCNKCDSTICLSHILLPQIQLPEHFKLQEQEYLIHGICDKCNAIA</sequence>
<accession>A0ABQ5MFJ1</accession>
<dbReference type="InterPro" id="IPR002481">
    <property type="entry name" value="FUR"/>
</dbReference>
<dbReference type="EMBL" id="BRVO01000001">
    <property type="protein sequence ID" value="GLB48181.1"/>
    <property type="molecule type" value="Genomic_DNA"/>
</dbReference>
<dbReference type="InterPro" id="IPR036390">
    <property type="entry name" value="WH_DNA-bd_sf"/>
</dbReference>